<dbReference type="SUPFAM" id="SSF63737">
    <property type="entry name" value="Leukotriene A4 hydrolase N-terminal domain"/>
    <property type="match status" value="1"/>
</dbReference>
<dbReference type="PANTHER" id="PTHR45726:SF3">
    <property type="entry name" value="LEUKOTRIENE A-4 HYDROLASE"/>
    <property type="match status" value="1"/>
</dbReference>
<dbReference type="Proteomes" id="UP000885806">
    <property type="component" value="Unassembled WGS sequence"/>
</dbReference>
<feature type="region of interest" description="Disordered" evidence="14">
    <location>
        <begin position="1"/>
        <end position="27"/>
    </location>
</feature>
<comment type="catalytic activity">
    <reaction evidence="1">
        <text>Release of an N-terminal amino acid, Xaa-|-Yaa- from a peptide, amide or arylamide. Xaa is preferably Ala, but may be most amino acids including Pro (slow action). When a terminal hydrophobic residue is followed by a prolyl residue, the two may be released as an intact Xaa-Pro dipeptide.</text>
        <dbReference type="EC" id="3.4.11.2"/>
    </reaction>
</comment>
<dbReference type="GO" id="GO:0006508">
    <property type="term" value="P:proteolysis"/>
    <property type="evidence" value="ECO:0007669"/>
    <property type="project" value="UniProtKB-KW"/>
</dbReference>
<evidence type="ECO:0000256" key="13">
    <source>
        <dbReference type="PIRSR" id="PIRSR634015-3"/>
    </source>
</evidence>
<evidence type="ECO:0000259" key="15">
    <source>
        <dbReference type="Pfam" id="PF01433"/>
    </source>
</evidence>
<keyword evidence="17" id="KW-0031">Aminopeptidase</keyword>
<dbReference type="PRINTS" id="PR00756">
    <property type="entry name" value="ALADIPTASE"/>
</dbReference>
<keyword evidence="11" id="KW-0482">Metalloprotease</keyword>
<evidence type="ECO:0000256" key="8">
    <source>
        <dbReference type="ARBA" id="ARBA00022723"/>
    </source>
</evidence>
<dbReference type="GO" id="GO:0008237">
    <property type="term" value="F:metallopeptidase activity"/>
    <property type="evidence" value="ECO:0007669"/>
    <property type="project" value="UniProtKB-KW"/>
</dbReference>
<evidence type="ECO:0000256" key="7">
    <source>
        <dbReference type="ARBA" id="ARBA00022670"/>
    </source>
</evidence>
<evidence type="ECO:0000259" key="16">
    <source>
        <dbReference type="Pfam" id="PF17900"/>
    </source>
</evidence>
<dbReference type="AlphaFoldDB" id="A0A7V5NX74"/>
<dbReference type="SUPFAM" id="SSF55486">
    <property type="entry name" value="Metalloproteases ('zincins'), catalytic domain"/>
    <property type="match status" value="1"/>
</dbReference>
<feature type="non-terminal residue" evidence="17">
    <location>
        <position position="522"/>
    </location>
</feature>
<name>A0A7V5NX74_9PROT</name>
<evidence type="ECO:0000256" key="10">
    <source>
        <dbReference type="ARBA" id="ARBA00022833"/>
    </source>
</evidence>
<dbReference type="InterPro" id="IPR034015">
    <property type="entry name" value="M1_LTA4H"/>
</dbReference>
<dbReference type="InterPro" id="IPR049980">
    <property type="entry name" value="LTA4H_cat"/>
</dbReference>
<dbReference type="PANTHER" id="PTHR45726">
    <property type="entry name" value="LEUKOTRIENE A-4 HYDROLASE"/>
    <property type="match status" value="1"/>
</dbReference>
<dbReference type="GO" id="GO:0008270">
    <property type="term" value="F:zinc ion binding"/>
    <property type="evidence" value="ECO:0007669"/>
    <property type="project" value="InterPro"/>
</dbReference>
<dbReference type="Gene3D" id="1.10.390.10">
    <property type="entry name" value="Neutral Protease Domain 2"/>
    <property type="match status" value="1"/>
</dbReference>
<dbReference type="Pfam" id="PF17900">
    <property type="entry name" value="Peptidase_M1_N"/>
    <property type="match status" value="1"/>
</dbReference>
<evidence type="ECO:0000256" key="6">
    <source>
        <dbReference type="ARBA" id="ARBA00022490"/>
    </source>
</evidence>
<evidence type="ECO:0000256" key="1">
    <source>
        <dbReference type="ARBA" id="ARBA00000098"/>
    </source>
</evidence>
<keyword evidence="7" id="KW-0645">Protease</keyword>
<dbReference type="EMBL" id="DROP01000193">
    <property type="protein sequence ID" value="HHI88867.1"/>
    <property type="molecule type" value="Genomic_DNA"/>
</dbReference>
<dbReference type="Gene3D" id="3.30.2010.30">
    <property type="match status" value="1"/>
</dbReference>
<dbReference type="FunFam" id="3.30.2010.30:FF:000001">
    <property type="entry name" value="Leukotriene A(4) hydrolase"/>
    <property type="match status" value="1"/>
</dbReference>
<dbReference type="EC" id="3.4.11.2" evidence="4"/>
<dbReference type="Pfam" id="PF01433">
    <property type="entry name" value="Peptidase_M1"/>
    <property type="match status" value="1"/>
</dbReference>
<sequence>MSPATPTPTDKTSLKDKTMAAAPKTSQTDRMDHYTYSNYNDVRMTHLSLDLDVDFDKKILSGSAIIDFKPLKANAHILKLDTHDLEISSVQGYTRDGAWVAMDYALRDKDPVKGTMLSIPFSKGTHKVRIHYKTSPKAGGLQWLEPSQTKDGKFPYLFSQNQTIFARSMAPLQDTPAVRITYDATLRVPKGLRALMSAKQLGQDETGAWHFEMPQPIPSYLIAIAVGEIDYKPIDEHTGVYAEPYILEKAAYEFEDTPETEKAMSALYGPYRWGQYDMLILPPSFPFGGMENPRLTFLTPTLIVGDKSLVDVVTHELAHSWSGNLVTNATWRDSWLNEGFTTYVENRVTEATEGKRRADMEQVLAMDGLKRDIREAKKPEMTWLKMPADMHHPDEAFSLVAYNKGMFFLMFLEDRFGRDTFDAFLKSYFDHFAFKSITTEDFLDYFKANLMEKYPGKVTMEEVNAWIYGPGLPPTVRKVHSDAFAAVQAQLDKWTSGKISVAQLDTAKWTTQEWLYFLNRLP</sequence>
<comment type="similarity">
    <text evidence="3">Belongs to the peptidase M1 family.</text>
</comment>
<feature type="domain" description="Aminopeptidase N-like N-terminal" evidence="16">
    <location>
        <begin position="46"/>
        <end position="221"/>
    </location>
</feature>
<protein>
    <recommendedName>
        <fullName evidence="5">Aminopeptidase N</fullName>
        <ecNumber evidence="4">3.4.11.2</ecNumber>
    </recommendedName>
</protein>
<dbReference type="GO" id="GO:0005737">
    <property type="term" value="C:cytoplasm"/>
    <property type="evidence" value="ECO:0007669"/>
    <property type="project" value="UniProtKB-SubCell"/>
</dbReference>
<feature type="active site" description="Proton donor" evidence="12">
    <location>
        <position position="402"/>
    </location>
</feature>
<evidence type="ECO:0000313" key="17">
    <source>
        <dbReference type="EMBL" id="HHI88867.1"/>
    </source>
</evidence>
<keyword evidence="8 13" id="KW-0479">Metal-binding</keyword>
<evidence type="ECO:0000256" key="4">
    <source>
        <dbReference type="ARBA" id="ARBA00012564"/>
    </source>
</evidence>
<feature type="binding site" evidence="13">
    <location>
        <position position="315"/>
    </location>
    <ligand>
        <name>Zn(2+)</name>
        <dbReference type="ChEBI" id="CHEBI:29105"/>
        <note>catalytic</note>
    </ligand>
</feature>
<keyword evidence="9" id="KW-0378">Hydrolase</keyword>
<comment type="cofactor">
    <cofactor evidence="13">
        <name>Zn(2+)</name>
        <dbReference type="ChEBI" id="CHEBI:29105"/>
    </cofactor>
    <text evidence="13">Binds 1 zinc ion per subunit.</text>
</comment>
<organism evidence="17">
    <name type="scientific">Hellea balneolensis</name>
    <dbReference type="NCBI Taxonomy" id="287478"/>
    <lineage>
        <taxon>Bacteria</taxon>
        <taxon>Pseudomonadati</taxon>
        <taxon>Pseudomonadota</taxon>
        <taxon>Alphaproteobacteria</taxon>
        <taxon>Maricaulales</taxon>
        <taxon>Robiginitomaculaceae</taxon>
        <taxon>Hellea</taxon>
    </lineage>
</organism>
<gene>
    <name evidence="17" type="ORF">ENK01_02845</name>
</gene>
<evidence type="ECO:0000256" key="3">
    <source>
        <dbReference type="ARBA" id="ARBA00010136"/>
    </source>
</evidence>
<feature type="domain" description="Peptidase M1 membrane alanine aminopeptidase" evidence="15">
    <location>
        <begin position="266"/>
        <end position="448"/>
    </location>
</feature>
<dbReference type="Gene3D" id="2.60.40.1730">
    <property type="entry name" value="tricorn interacting facor f3 domain"/>
    <property type="match status" value="1"/>
</dbReference>
<evidence type="ECO:0000256" key="5">
    <source>
        <dbReference type="ARBA" id="ARBA00015611"/>
    </source>
</evidence>
<evidence type="ECO:0000256" key="14">
    <source>
        <dbReference type="SAM" id="MobiDB-lite"/>
    </source>
</evidence>
<evidence type="ECO:0000256" key="11">
    <source>
        <dbReference type="ARBA" id="ARBA00023049"/>
    </source>
</evidence>
<evidence type="ECO:0000256" key="9">
    <source>
        <dbReference type="ARBA" id="ARBA00022801"/>
    </source>
</evidence>
<dbReference type="GO" id="GO:0016285">
    <property type="term" value="F:alanyl aminopeptidase activity"/>
    <property type="evidence" value="ECO:0007669"/>
    <property type="project" value="UniProtKB-EC"/>
</dbReference>
<keyword evidence="6" id="KW-0963">Cytoplasm</keyword>
<feature type="binding site" evidence="13">
    <location>
        <position position="338"/>
    </location>
    <ligand>
        <name>Zn(2+)</name>
        <dbReference type="ChEBI" id="CHEBI:29105"/>
        <note>catalytic</note>
    </ligand>
</feature>
<comment type="subcellular location">
    <subcellularLocation>
        <location evidence="2">Cytoplasm</location>
    </subcellularLocation>
</comment>
<dbReference type="InterPro" id="IPR027268">
    <property type="entry name" value="Peptidase_M4/M1_CTD_sf"/>
</dbReference>
<feature type="binding site" evidence="13">
    <location>
        <position position="319"/>
    </location>
    <ligand>
        <name>Zn(2+)</name>
        <dbReference type="ChEBI" id="CHEBI:29105"/>
        <note>catalytic</note>
    </ligand>
</feature>
<accession>A0A7V5NX74</accession>
<dbReference type="InterPro" id="IPR045357">
    <property type="entry name" value="Aminopeptidase_N-like_N"/>
</dbReference>
<dbReference type="CDD" id="cd09599">
    <property type="entry name" value="M1_LTA4H"/>
    <property type="match status" value="1"/>
</dbReference>
<proteinExistence type="inferred from homology"/>
<comment type="caution">
    <text evidence="17">The sequence shown here is derived from an EMBL/GenBank/DDBJ whole genome shotgun (WGS) entry which is preliminary data.</text>
</comment>
<reference evidence="17" key="1">
    <citation type="journal article" date="2020" name="mSystems">
        <title>Genome- and Community-Level Interaction Insights into Carbon Utilization and Element Cycling Functions of Hydrothermarchaeota in Hydrothermal Sediment.</title>
        <authorList>
            <person name="Zhou Z."/>
            <person name="Liu Y."/>
            <person name="Xu W."/>
            <person name="Pan J."/>
            <person name="Luo Z.H."/>
            <person name="Li M."/>
        </authorList>
    </citation>
    <scope>NUCLEOTIDE SEQUENCE [LARGE SCALE GENOMIC DNA]</scope>
    <source>
        <strain evidence="17">HyVt-538</strain>
    </source>
</reference>
<evidence type="ECO:0000256" key="12">
    <source>
        <dbReference type="PIRSR" id="PIRSR634015-1"/>
    </source>
</evidence>
<dbReference type="InterPro" id="IPR042097">
    <property type="entry name" value="Aminopeptidase_N-like_N_sf"/>
</dbReference>
<dbReference type="InterPro" id="IPR014782">
    <property type="entry name" value="Peptidase_M1_dom"/>
</dbReference>
<keyword evidence="10 13" id="KW-0862">Zinc</keyword>
<feature type="active site" description="Proton acceptor" evidence="12">
    <location>
        <position position="316"/>
    </location>
</feature>
<evidence type="ECO:0000256" key="2">
    <source>
        <dbReference type="ARBA" id="ARBA00004496"/>
    </source>
</evidence>
<dbReference type="InterPro" id="IPR001930">
    <property type="entry name" value="Peptidase_M1"/>
</dbReference>